<evidence type="ECO:0000256" key="1">
    <source>
        <dbReference type="SAM" id="SignalP"/>
    </source>
</evidence>
<keyword evidence="3" id="KW-1185">Reference proteome</keyword>
<protein>
    <submittedName>
        <fullName evidence="2">Uncharacterized protein</fullName>
    </submittedName>
</protein>
<accession>A0A232FIK2</accession>
<feature type="chain" id="PRO_5012218131" evidence="1">
    <location>
        <begin position="23"/>
        <end position="92"/>
    </location>
</feature>
<name>A0A232FIK2_9HYME</name>
<evidence type="ECO:0000313" key="2">
    <source>
        <dbReference type="EMBL" id="OXU30581.1"/>
    </source>
</evidence>
<dbReference type="AlphaFoldDB" id="A0A232FIK2"/>
<dbReference type="Proteomes" id="UP000215335">
    <property type="component" value="Unassembled WGS sequence"/>
</dbReference>
<evidence type="ECO:0000313" key="3">
    <source>
        <dbReference type="Proteomes" id="UP000215335"/>
    </source>
</evidence>
<feature type="signal peptide" evidence="1">
    <location>
        <begin position="1"/>
        <end position="22"/>
    </location>
</feature>
<keyword evidence="1" id="KW-0732">Signal</keyword>
<organism evidence="2 3">
    <name type="scientific">Trichomalopsis sarcophagae</name>
    <dbReference type="NCBI Taxonomy" id="543379"/>
    <lineage>
        <taxon>Eukaryota</taxon>
        <taxon>Metazoa</taxon>
        <taxon>Ecdysozoa</taxon>
        <taxon>Arthropoda</taxon>
        <taxon>Hexapoda</taxon>
        <taxon>Insecta</taxon>
        <taxon>Pterygota</taxon>
        <taxon>Neoptera</taxon>
        <taxon>Endopterygota</taxon>
        <taxon>Hymenoptera</taxon>
        <taxon>Apocrita</taxon>
        <taxon>Proctotrupomorpha</taxon>
        <taxon>Chalcidoidea</taxon>
        <taxon>Pteromalidae</taxon>
        <taxon>Pteromalinae</taxon>
        <taxon>Trichomalopsis</taxon>
    </lineage>
</organism>
<gene>
    <name evidence="2" type="ORF">TSAR_007186</name>
</gene>
<sequence>MFGNKYLLILLLVCISLYIVLADDTGSKAAGGGSNPEIIHKNTINIYGNKSSFATRGFLRAQNTNIATTMLLEVPSARVNSINVIFWSFVGI</sequence>
<dbReference type="EMBL" id="NNAY01000146">
    <property type="protein sequence ID" value="OXU30581.1"/>
    <property type="molecule type" value="Genomic_DNA"/>
</dbReference>
<reference evidence="2 3" key="1">
    <citation type="journal article" date="2017" name="Curr. Biol.">
        <title>The Evolution of Venom by Co-option of Single-Copy Genes.</title>
        <authorList>
            <person name="Martinson E.O."/>
            <person name="Mrinalini"/>
            <person name="Kelkar Y.D."/>
            <person name="Chang C.H."/>
            <person name="Werren J.H."/>
        </authorList>
    </citation>
    <scope>NUCLEOTIDE SEQUENCE [LARGE SCALE GENOMIC DNA]</scope>
    <source>
        <strain evidence="2 3">Alberta</strain>
        <tissue evidence="2">Whole body</tissue>
    </source>
</reference>
<proteinExistence type="predicted"/>
<comment type="caution">
    <text evidence="2">The sequence shown here is derived from an EMBL/GenBank/DDBJ whole genome shotgun (WGS) entry which is preliminary data.</text>
</comment>